<dbReference type="InterPro" id="IPR015381">
    <property type="entry name" value="XLF-like_N"/>
</dbReference>
<reference evidence="11" key="1">
    <citation type="submission" date="2025-08" db="UniProtKB">
        <authorList>
            <consortium name="RefSeq"/>
        </authorList>
    </citation>
    <scope>IDENTIFICATION</scope>
</reference>
<dbReference type="Pfam" id="PF00096">
    <property type="entry name" value="zf-C2H2"/>
    <property type="match status" value="1"/>
</dbReference>
<organism evidence="10 11">
    <name type="scientific">Octopus sinensis</name>
    <name type="common">East Asian common octopus</name>
    <dbReference type="NCBI Taxonomy" id="2607531"/>
    <lineage>
        <taxon>Eukaryota</taxon>
        <taxon>Metazoa</taxon>
        <taxon>Spiralia</taxon>
        <taxon>Lophotrochozoa</taxon>
        <taxon>Mollusca</taxon>
        <taxon>Cephalopoda</taxon>
        <taxon>Coleoidea</taxon>
        <taxon>Octopodiformes</taxon>
        <taxon>Octopoda</taxon>
        <taxon>Incirrata</taxon>
        <taxon>Octopodidae</taxon>
        <taxon>Octopus</taxon>
    </lineage>
</organism>
<dbReference type="Pfam" id="PF13894">
    <property type="entry name" value="zf-C2H2_4"/>
    <property type="match status" value="2"/>
</dbReference>
<name>A0A7E6EMN0_9MOLL</name>
<dbReference type="AlphaFoldDB" id="A0A7E6EMN0"/>
<dbReference type="SUPFAM" id="SSF57667">
    <property type="entry name" value="beta-beta-alpha zinc fingers"/>
    <property type="match status" value="2"/>
</dbReference>
<dbReference type="InterPro" id="IPR052287">
    <property type="entry name" value="NHEJ_factor"/>
</dbReference>
<feature type="domain" description="C2H2-type" evidence="9">
    <location>
        <begin position="362"/>
        <end position="390"/>
    </location>
</feature>
<evidence type="ECO:0000313" key="11">
    <source>
        <dbReference type="RefSeq" id="XP_036356896.1"/>
    </source>
</evidence>
<keyword evidence="5" id="KW-0539">Nucleus</keyword>
<gene>
    <name evidence="11" type="primary">LOC115209249</name>
</gene>
<comment type="subcellular location">
    <subcellularLocation>
        <location evidence="1">Nucleus</location>
    </subcellularLocation>
</comment>
<proteinExistence type="inferred from homology"/>
<dbReference type="InterPro" id="IPR053829">
    <property type="entry name" value="XLF-like_CC"/>
</dbReference>
<dbReference type="GO" id="GO:0008270">
    <property type="term" value="F:zinc ion binding"/>
    <property type="evidence" value="ECO:0007669"/>
    <property type="project" value="UniProtKB-KW"/>
</dbReference>
<dbReference type="PROSITE" id="PS00028">
    <property type="entry name" value="ZINC_FINGER_C2H2_1"/>
    <property type="match status" value="3"/>
</dbReference>
<feature type="domain" description="C2H2-type" evidence="9">
    <location>
        <begin position="333"/>
        <end position="361"/>
    </location>
</feature>
<feature type="domain" description="C2H2-type" evidence="9">
    <location>
        <begin position="422"/>
        <end position="450"/>
    </location>
</feature>
<comment type="similarity">
    <text evidence="6">Belongs to the XRCC4-XLF family. XLF subfamily.</text>
</comment>
<dbReference type="Pfam" id="PF09302">
    <property type="entry name" value="XLF"/>
    <property type="match status" value="1"/>
</dbReference>
<evidence type="ECO:0000256" key="3">
    <source>
        <dbReference type="ARBA" id="ARBA00023125"/>
    </source>
</evidence>
<dbReference type="Gene3D" id="2.170.210.10">
    <property type="entry name" value="DNA double-strand break repair and VJ recombination XRCC4, N-terminal"/>
    <property type="match status" value="1"/>
</dbReference>
<dbReference type="Proteomes" id="UP000515154">
    <property type="component" value="Linkage group LG3"/>
</dbReference>
<dbReference type="SMART" id="SM00355">
    <property type="entry name" value="ZnF_C2H2"/>
    <property type="match status" value="6"/>
</dbReference>
<accession>A0A7E6EMN0</accession>
<dbReference type="InterPro" id="IPR013087">
    <property type="entry name" value="Znf_C2H2_type"/>
</dbReference>
<protein>
    <recommendedName>
        <fullName evidence="7">Non-homologous end-joining factor 1</fullName>
    </recommendedName>
</protein>
<dbReference type="PANTHER" id="PTHR32235:SF1">
    <property type="entry name" value="NON-HOMOLOGOUS END-JOINING FACTOR 1"/>
    <property type="match status" value="1"/>
</dbReference>
<dbReference type="InterPro" id="IPR038051">
    <property type="entry name" value="XRCC4-like_N_sf"/>
</dbReference>
<dbReference type="GO" id="GO:0032807">
    <property type="term" value="C:DNA ligase IV complex"/>
    <property type="evidence" value="ECO:0007669"/>
    <property type="project" value="TreeGrafter"/>
</dbReference>
<dbReference type="PROSITE" id="PS50157">
    <property type="entry name" value="ZINC_FINGER_C2H2_2"/>
    <property type="match status" value="3"/>
</dbReference>
<dbReference type="Gene3D" id="1.10.287.450">
    <property type="entry name" value="Helix hairpin bin"/>
    <property type="match status" value="1"/>
</dbReference>
<evidence type="ECO:0000259" key="9">
    <source>
        <dbReference type="PROSITE" id="PS50157"/>
    </source>
</evidence>
<keyword evidence="8" id="KW-0479">Metal-binding</keyword>
<keyword evidence="10" id="KW-1185">Reference proteome</keyword>
<dbReference type="RefSeq" id="XP_036356896.1">
    <property type="nucleotide sequence ID" value="XM_036501003.1"/>
</dbReference>
<dbReference type="InterPro" id="IPR036236">
    <property type="entry name" value="Znf_C2H2_sf"/>
</dbReference>
<dbReference type="GO" id="GO:0045027">
    <property type="term" value="F:DNA end binding"/>
    <property type="evidence" value="ECO:0007669"/>
    <property type="project" value="TreeGrafter"/>
</dbReference>
<evidence type="ECO:0000256" key="4">
    <source>
        <dbReference type="ARBA" id="ARBA00023204"/>
    </source>
</evidence>
<dbReference type="Gene3D" id="3.30.160.60">
    <property type="entry name" value="Classic Zinc Finger"/>
    <property type="match status" value="2"/>
</dbReference>
<evidence type="ECO:0000256" key="7">
    <source>
        <dbReference type="ARBA" id="ARBA00044529"/>
    </source>
</evidence>
<keyword evidence="8" id="KW-0863">Zinc-finger</keyword>
<keyword evidence="8" id="KW-0862">Zinc</keyword>
<evidence type="ECO:0000256" key="5">
    <source>
        <dbReference type="ARBA" id="ARBA00023242"/>
    </source>
</evidence>
<evidence type="ECO:0000256" key="8">
    <source>
        <dbReference type="PROSITE-ProRule" id="PRU00042"/>
    </source>
</evidence>
<dbReference type="PANTHER" id="PTHR32235">
    <property type="entry name" value="NON-HOMOLOGOUS END-JOINING FACTOR 1"/>
    <property type="match status" value="1"/>
</dbReference>
<evidence type="ECO:0000256" key="2">
    <source>
        <dbReference type="ARBA" id="ARBA00022763"/>
    </source>
</evidence>
<dbReference type="Pfam" id="PF21928">
    <property type="entry name" value="XLF_CC"/>
    <property type="match status" value="1"/>
</dbReference>
<keyword evidence="2" id="KW-0227">DNA damage</keyword>
<evidence type="ECO:0000256" key="6">
    <source>
        <dbReference type="ARBA" id="ARBA00025747"/>
    </source>
</evidence>
<keyword evidence="3" id="KW-0238">DNA-binding</keyword>
<sequence>MDLETKWRSLWKPDLKCCPWRILQADEYVYLIKTRFGENCYECMITDLTNYWCESLTERECCQRLQELNPNLEAPISKILEHIKLNIDKNPSDNLRISKDDKGTMHIWINSKLSRFPFTWQLVGEPAHEEMVSENMTIPLLMMVSELNRRQRELIHIISKKDLEIEDYRAQSVKLNQKQLATVYFDETSFGNNMVLSKEFEDNVKLLGTTAFESYGQDLYRQIMTKYTWLHKCSKADPETFEITKPIEESSNVFTELAELSTAVEEHEQKVNIGPDIYDCNQCIFSTSSQELLLHHVSMYHRDSALNINANFDGQLQQTVLADPLPLFNAGNISCPQCGQHYKTQYGLQSHMNSKHLGKFLFNCSICGRGFDSFWTYKAHIDKHHILEEKCDRCNLTFRFKKSLLSHKRFCGRTKHHGGELFRCNICEQTCSSKDSLSTHMRGQHGSQHYRCRRCNKIYKWRSSLRYHTEKCFNQPVILNTEIPNHNLCCRWLFNYTTIYRSNLCIYYIFYQGVVLLLTVCSIRCTG</sequence>
<dbReference type="GO" id="GO:0006303">
    <property type="term" value="P:double-strand break repair via nonhomologous end joining"/>
    <property type="evidence" value="ECO:0007669"/>
    <property type="project" value="TreeGrafter"/>
</dbReference>
<keyword evidence="4" id="KW-0234">DNA repair</keyword>
<dbReference type="CDD" id="cd22285">
    <property type="entry name" value="HD_XLF_N"/>
    <property type="match status" value="1"/>
</dbReference>
<evidence type="ECO:0000313" key="10">
    <source>
        <dbReference type="Proteomes" id="UP000515154"/>
    </source>
</evidence>
<evidence type="ECO:0000256" key="1">
    <source>
        <dbReference type="ARBA" id="ARBA00004123"/>
    </source>
</evidence>